<dbReference type="PANTHER" id="PTHR43377">
    <property type="entry name" value="BILIVERDIN REDUCTASE A"/>
    <property type="match status" value="1"/>
</dbReference>
<feature type="domain" description="Alcohol dehydrogenase-like N-terminal" evidence="3">
    <location>
        <begin position="87"/>
        <end position="139"/>
    </location>
</feature>
<dbReference type="Gene3D" id="3.30.360.10">
    <property type="entry name" value="Dihydrodipicolinate Reductase, domain 2"/>
    <property type="match status" value="1"/>
</dbReference>
<feature type="domain" description="GFO/IDH/MocA-like oxidoreductase" evidence="4">
    <location>
        <begin position="538"/>
        <end position="630"/>
    </location>
</feature>
<evidence type="ECO:0000259" key="4">
    <source>
        <dbReference type="Pfam" id="PF22725"/>
    </source>
</evidence>
<feature type="domain" description="Gfo/Idh/MocA-like oxidoreductase N-terminal" evidence="2">
    <location>
        <begin position="391"/>
        <end position="508"/>
    </location>
</feature>
<comment type="caution">
    <text evidence="5">The sequence shown here is derived from an EMBL/GenBank/DDBJ whole genome shotgun (WGS) entry which is preliminary data.</text>
</comment>
<organism evidence="5 6">
    <name type="scientific">Olivibacter oleidegradans</name>
    <dbReference type="NCBI Taxonomy" id="760123"/>
    <lineage>
        <taxon>Bacteria</taxon>
        <taxon>Pseudomonadati</taxon>
        <taxon>Bacteroidota</taxon>
        <taxon>Sphingobacteriia</taxon>
        <taxon>Sphingobacteriales</taxon>
        <taxon>Sphingobacteriaceae</taxon>
        <taxon>Olivibacter</taxon>
    </lineage>
</organism>
<keyword evidence="6" id="KW-1185">Reference proteome</keyword>
<dbReference type="InterPro" id="IPR013149">
    <property type="entry name" value="ADH-like_C"/>
</dbReference>
<dbReference type="Pfam" id="PF00107">
    <property type="entry name" value="ADH_zinc_N"/>
    <property type="match status" value="1"/>
</dbReference>
<dbReference type="SUPFAM" id="SSF51735">
    <property type="entry name" value="NAD(P)-binding Rossmann-fold domains"/>
    <property type="match status" value="2"/>
</dbReference>
<dbReference type="InterPro" id="IPR011032">
    <property type="entry name" value="GroES-like_sf"/>
</dbReference>
<dbReference type="PANTHER" id="PTHR43377:SF1">
    <property type="entry name" value="BILIVERDIN REDUCTASE A"/>
    <property type="match status" value="1"/>
</dbReference>
<protein>
    <submittedName>
        <fullName evidence="5">Bi-domain-containing oxidoreductase</fullName>
    </submittedName>
</protein>
<dbReference type="InterPro" id="IPR013154">
    <property type="entry name" value="ADH-like_N"/>
</dbReference>
<evidence type="ECO:0000259" key="1">
    <source>
        <dbReference type="Pfam" id="PF00107"/>
    </source>
</evidence>
<accession>A0ABV6HGC8</accession>
<dbReference type="EMBL" id="JBHLWO010000001">
    <property type="protein sequence ID" value="MFC0317907.1"/>
    <property type="molecule type" value="Genomic_DNA"/>
</dbReference>
<gene>
    <name evidence="5" type="ORF">ACFFI0_06285</name>
</gene>
<feature type="domain" description="Alcohol dehydrogenase-like C-terminal" evidence="1">
    <location>
        <begin position="178"/>
        <end position="295"/>
    </location>
</feature>
<dbReference type="SUPFAM" id="SSF55347">
    <property type="entry name" value="Glyceraldehyde-3-phosphate dehydrogenase-like, C-terminal domain"/>
    <property type="match status" value="1"/>
</dbReference>
<dbReference type="SUPFAM" id="SSF50129">
    <property type="entry name" value="GroES-like"/>
    <property type="match status" value="1"/>
</dbReference>
<dbReference type="Pfam" id="PF08240">
    <property type="entry name" value="ADH_N"/>
    <property type="match status" value="1"/>
</dbReference>
<dbReference type="CDD" id="cd08255">
    <property type="entry name" value="2-desacetyl-2-hydroxyethyl_bacteriochlorophyllide_like"/>
    <property type="match status" value="1"/>
</dbReference>
<dbReference type="RefSeq" id="WP_130854352.1">
    <property type="nucleotide sequence ID" value="NZ_JBHLWO010000001.1"/>
</dbReference>
<reference evidence="5 6" key="1">
    <citation type="submission" date="2024-09" db="EMBL/GenBank/DDBJ databases">
        <authorList>
            <person name="Sun Q."/>
            <person name="Mori K."/>
        </authorList>
    </citation>
    <scope>NUCLEOTIDE SEQUENCE [LARGE SCALE GENOMIC DNA]</scope>
    <source>
        <strain evidence="5 6">CCM 7765</strain>
    </source>
</reference>
<dbReference type="InterPro" id="IPR036291">
    <property type="entry name" value="NAD(P)-bd_dom_sf"/>
</dbReference>
<dbReference type="InterPro" id="IPR000683">
    <property type="entry name" value="Gfo/Idh/MocA-like_OxRdtase_N"/>
</dbReference>
<evidence type="ECO:0000313" key="5">
    <source>
        <dbReference type="EMBL" id="MFC0317907.1"/>
    </source>
</evidence>
<evidence type="ECO:0000259" key="3">
    <source>
        <dbReference type="Pfam" id="PF08240"/>
    </source>
</evidence>
<dbReference type="Proteomes" id="UP001589774">
    <property type="component" value="Unassembled WGS sequence"/>
</dbReference>
<evidence type="ECO:0000259" key="2">
    <source>
        <dbReference type="Pfam" id="PF01408"/>
    </source>
</evidence>
<dbReference type="Pfam" id="PF01408">
    <property type="entry name" value="GFO_IDH_MocA"/>
    <property type="match status" value="1"/>
</dbReference>
<dbReference type="Pfam" id="PF22725">
    <property type="entry name" value="GFO_IDH_MocA_C3"/>
    <property type="match status" value="1"/>
</dbReference>
<sequence>MKQIIQSFKTGETILEEVPAPLIRKGNVLIQTTTSLVSLGTERMLVEFGKSNLLSKARQQPEKVKQVLDKIKTEGLLPTLEAVFNKLGEPLPLGYCNVGRVIAVGEGVSEFKVGDRVASNGQHAEYVCVPKNLVAHIPETVTDEEATFTVIGSIGLQGIRLLNPTLGETVAVIGMGLIGLITAQLLIANGCRVVGIDIDDRKLQMAAAWGVIPFNPKTGDVVKFAEEVTNGIGVDGVLITASTKSDEIISQAARMSRKRGRIILVGVIGLNLSRAEFYEKELTFQVSCSYGPGRYDDQYEQKGIDYPLSFVRWTEKRNFEAILQAISSGKLQVREMITEIVQLEDYLQVYGKIGSSNAIASLLAYNTNNTDKPNNTVKLRDIALLPSNGTIGIVGSGNFTKMTMLPALKGTAVNLKYIASQSGVSGTALAQKYQISCSTTDYKEILNDPEVDMVLITTRHNLHAPMVVESLQAGKHVFVEKPLALNLDELNKIIEIQSRTGKSITVGFNRRFSPHIIKMKKLLGTAQMNVVATMNAGHIPDNVWVHDLKVGGGRIIGEACHFIDLISFLTGSRVKAVCANALGTDPETNSDNVSILLKYENGSTGVINYFSNGSKAYSKERVEVFSQERTLVMDNFRRTEGFGFKDFSRLKTPLDKGHRHQFCQLIEKVRNGGEPLIPFVEIVNTTKASFAAIDSLKDGKWIAIK</sequence>
<proteinExistence type="predicted"/>
<dbReference type="InterPro" id="IPR055170">
    <property type="entry name" value="GFO_IDH_MocA-like_dom"/>
</dbReference>
<name>A0ABV6HGC8_9SPHI</name>
<dbReference type="Gene3D" id="3.90.180.10">
    <property type="entry name" value="Medium-chain alcohol dehydrogenases, catalytic domain"/>
    <property type="match status" value="1"/>
</dbReference>
<dbReference type="InterPro" id="IPR051450">
    <property type="entry name" value="Gfo/Idh/MocA_Oxidoreductases"/>
</dbReference>
<evidence type="ECO:0000313" key="6">
    <source>
        <dbReference type="Proteomes" id="UP001589774"/>
    </source>
</evidence>
<dbReference type="Gene3D" id="3.40.50.720">
    <property type="entry name" value="NAD(P)-binding Rossmann-like Domain"/>
    <property type="match status" value="2"/>
</dbReference>